<evidence type="ECO:0000256" key="4">
    <source>
        <dbReference type="ARBA" id="ARBA00022801"/>
    </source>
</evidence>
<keyword evidence="3 12" id="KW-0812">Transmembrane</keyword>
<comment type="catalytic activity">
    <reaction evidence="12">
        <text>N(4)-(alpha-D-Glc-(1-&gt;2)-alpha-D-Glc-(1-&gt;3)-alpha-D-Glc-(1-&gt;3)-alpha-D-Man-(1-&gt;2)-alpha-D-Man-(1-&gt;2)-alpha-D-Man-(1-&gt;3)-[alpha-D-Man-(1-&gt;2)-alpha-D-Man-(1-&gt;3)-[alpha-D-Man-(1-&gt;2)-alpha-D-Man-(1-&gt;6)]-alpha-D-Man-(1-&gt;6)]-beta-D-Man-(1-&gt;4)-beta-D-GlcNAc-(1-&gt;4)-beta-D-GlcNAc)-L-asparaginyl-[protein] + H2O = N(4)-(alpha-D-Glc-(1-&gt;3)-alpha-D-Glc-(1-&gt;3)-alpha-D-Man-(1-&gt;2)-alpha-D-Man-(1-&gt;2)-alpha-D-Man-(1-&gt;3)-[alpha-D-Man-(1-&gt;2)-alpha-D-Man-(1-&gt;3)-[alpha-D-Man-(1-&gt;2)-alpha-D-Man-(1-&gt;6)]-alpha-D-Man-(1-&gt;6)]-beta-D-Man-(1-&gt;4)-beta-D-GlcNAc-(1-&gt;4)-beta-D-GlcNAc)-L-asparaginyl-[protein] + beta-D-glucose</text>
        <dbReference type="Rhea" id="RHEA:55988"/>
        <dbReference type="Rhea" id="RHEA-COMP:12806"/>
        <dbReference type="Rhea" id="RHEA-COMP:14355"/>
        <dbReference type="ChEBI" id="CHEBI:15377"/>
        <dbReference type="ChEBI" id="CHEBI:15903"/>
        <dbReference type="ChEBI" id="CHEBI:59082"/>
        <dbReference type="ChEBI" id="CHEBI:132537"/>
        <dbReference type="EC" id="3.2.1.106"/>
    </reaction>
</comment>
<comment type="caution">
    <text evidence="15">The sequence shown here is derived from an EMBL/GenBank/DDBJ whole genome shotgun (WGS) entry which is preliminary data.</text>
</comment>
<reference evidence="15 16" key="1">
    <citation type="journal article" date="2019" name="Sci. Rep.">
        <title>Orb-weaving spider Araneus ventricosus genome elucidates the spidroin gene catalogue.</title>
        <authorList>
            <person name="Kono N."/>
            <person name="Nakamura H."/>
            <person name="Ohtoshi R."/>
            <person name="Moran D.A.P."/>
            <person name="Shinohara A."/>
            <person name="Yoshida Y."/>
            <person name="Fujiwara M."/>
            <person name="Mori M."/>
            <person name="Tomita M."/>
            <person name="Arakawa K."/>
        </authorList>
    </citation>
    <scope>NUCLEOTIDE SEQUENCE [LARGE SCALE GENOMIC DNA]</scope>
</reference>
<evidence type="ECO:0000256" key="2">
    <source>
        <dbReference type="ARBA" id="ARBA00010833"/>
    </source>
</evidence>
<dbReference type="Gene3D" id="1.50.10.10">
    <property type="match status" value="1"/>
</dbReference>
<dbReference type="GO" id="GO:0005789">
    <property type="term" value="C:endoplasmic reticulum membrane"/>
    <property type="evidence" value="ECO:0007669"/>
    <property type="project" value="UniProtKB-SubCell"/>
</dbReference>
<dbReference type="EC" id="3.2.1.106" evidence="11 12"/>
<evidence type="ECO:0000256" key="8">
    <source>
        <dbReference type="ARBA" id="ARBA00023136"/>
    </source>
</evidence>
<evidence type="ECO:0000256" key="12">
    <source>
        <dbReference type="RuleBase" id="RU368089"/>
    </source>
</evidence>
<dbReference type="InterPro" id="IPR012341">
    <property type="entry name" value="6hp_glycosidase-like_sf"/>
</dbReference>
<feature type="domain" description="Glycosyl hydrolase family 63 C-terminal" evidence="13">
    <location>
        <begin position="371"/>
        <end position="846"/>
    </location>
</feature>
<evidence type="ECO:0000256" key="6">
    <source>
        <dbReference type="ARBA" id="ARBA00022968"/>
    </source>
</evidence>
<evidence type="ECO:0000256" key="10">
    <source>
        <dbReference type="ARBA" id="ARBA00023295"/>
    </source>
</evidence>
<dbReference type="GO" id="GO:0004573">
    <property type="term" value="F:Glc3Man9GlcNAc2 oligosaccharide glucosidase activity"/>
    <property type="evidence" value="ECO:0007669"/>
    <property type="project" value="UniProtKB-UniRule"/>
</dbReference>
<dbReference type="Pfam" id="PF16923">
    <property type="entry name" value="Glyco_hydro_63N"/>
    <property type="match status" value="1"/>
</dbReference>
<evidence type="ECO:0000256" key="5">
    <source>
        <dbReference type="ARBA" id="ARBA00022824"/>
    </source>
</evidence>
<dbReference type="InterPro" id="IPR004888">
    <property type="entry name" value="Glycoside_hydrolase_63"/>
</dbReference>
<keyword evidence="4 12" id="KW-0378">Hydrolase</keyword>
<dbReference type="AlphaFoldDB" id="A0A4Y2BFU1"/>
<keyword evidence="5 12" id="KW-0256">Endoplasmic reticulum</keyword>
<dbReference type="OrthoDB" id="410058at2759"/>
<dbReference type="InterPro" id="IPR031631">
    <property type="entry name" value="Glyco_hydro_63N"/>
</dbReference>
<dbReference type="PANTHER" id="PTHR10412">
    <property type="entry name" value="MANNOSYL-OLIGOSACCHARIDE GLUCOSIDASE"/>
    <property type="match status" value="1"/>
</dbReference>
<keyword evidence="10 12" id="KW-0326">Glycosidase</keyword>
<evidence type="ECO:0000256" key="1">
    <source>
        <dbReference type="ARBA" id="ARBA00004648"/>
    </source>
</evidence>
<accession>A0A4Y2BFU1</accession>
<keyword evidence="16" id="KW-1185">Reference proteome</keyword>
<dbReference type="InterPro" id="IPR038518">
    <property type="entry name" value="Glyco_hydro_63N_sf"/>
</dbReference>
<evidence type="ECO:0000256" key="9">
    <source>
        <dbReference type="ARBA" id="ARBA00023180"/>
    </source>
</evidence>
<dbReference type="GO" id="GO:0009311">
    <property type="term" value="P:oligosaccharide metabolic process"/>
    <property type="evidence" value="ECO:0007669"/>
    <property type="project" value="UniProtKB-UniRule"/>
</dbReference>
<dbReference type="Pfam" id="PF03200">
    <property type="entry name" value="Glyco_hydro_63"/>
    <property type="match status" value="1"/>
</dbReference>
<evidence type="ECO:0000256" key="3">
    <source>
        <dbReference type="ARBA" id="ARBA00022692"/>
    </source>
</evidence>
<name>A0A4Y2BFU1_ARAVE</name>
<dbReference type="GO" id="GO:0006487">
    <property type="term" value="P:protein N-linked glycosylation"/>
    <property type="evidence" value="ECO:0007669"/>
    <property type="project" value="UniProtKB-UniRule"/>
</dbReference>
<proteinExistence type="inferred from homology"/>
<comment type="function">
    <text evidence="12">Cleaves the distal alpha 1,2-linked glucose residue from the Glc(3)Man(9)GlcNAc(2) oligosaccharide precursor.</text>
</comment>
<evidence type="ECO:0000313" key="15">
    <source>
        <dbReference type="EMBL" id="GBL90419.1"/>
    </source>
</evidence>
<sequence>MTIRFSSIKRKASRIFKISRGIMARQVSGVNNRANAQFKENKSSGNRSGRSKKTFNSARTVKSKSPFLDKWNNKVAIFVAFNIVVVILSIVYFFYQHHLENIVITPLNLPKVISKSGLDVPTRYWGTYRPGSYFGMRTRSPQGLSTGIMWFSQKVINNRIDIRHWCDQWDNVNHYTWLEHDGENFGIQKIDDKEYYLVTSFVKQVGGDHGGDFTAKISVRPKEFNPSPGPVSLMFYVYATGDADFDPLVVNEGHLRSIDGYAESVGNFSFFFREIETSKTILKYNYLTAETPSLAHLKETVMRHHALFQAKERTQLQILGLIGDAAAYTKKTENKYKPNFIVYQVTFIPPFELEVFFESASFRNRPTKILGNTYNNELDNYMKNFEDKFESIFKLRAKGYHPLDIKPAYAALSNMLGGIGYFYGSSLVQSVHNKEPVSYWNAPLYTAVPSRSFFPRGFLWDEGFHNLLILEWNPEITKEIIGHWLDLMNIEGWIPREQILDAEARERVPAEFIVQKNTNANPPTFFLTLERFLYKMKSGSFPKDTVFLKNILPRLKVWFDWFNRTQTGMIPGTYRWRGRDSQTDLELNPKTLSSGLDDYPRATHPTIDERHLDLRCWIAFAAGVLADIGDYIGEPLEKHRETHLYLTDNKLLDKLHWSPTSQSYSDYGFHSRSVKLTKEKLPYVAGNHNTPQTVTYRVVNEEPALQFVDNFGYISLFPFISKMIDADSPKLNKILSDLRNPKLLWTEFGLRSLSKTSPYYLKYNTEHDPPYWRGSIWININFLATRSLNYYSQVEGPYKNQAKKLYEELRHNVVSNVLKEYKRTGFIWEQYDDETGHGKGVHPFTGTVFNCELGIHKMVIVSGKVSGLGLEGSRFEARYHRRSAIYVGFLHIKSEVVDQTSSRWCGAKVWRVGASPGAVL</sequence>
<dbReference type="InterPro" id="IPR031335">
    <property type="entry name" value="Glyco_hydro_63_C"/>
</dbReference>
<keyword evidence="8 12" id="KW-0472">Membrane</keyword>
<dbReference type="PANTHER" id="PTHR10412:SF11">
    <property type="entry name" value="MANNOSYL-OLIGOSACCHARIDE GLUCOSIDASE"/>
    <property type="match status" value="1"/>
</dbReference>
<dbReference type="Proteomes" id="UP000499080">
    <property type="component" value="Unassembled WGS sequence"/>
</dbReference>
<keyword evidence="9" id="KW-0325">Glycoprotein</keyword>
<evidence type="ECO:0000256" key="7">
    <source>
        <dbReference type="ARBA" id="ARBA00022989"/>
    </source>
</evidence>
<dbReference type="InterPro" id="IPR008928">
    <property type="entry name" value="6-hairpin_glycosidase_sf"/>
</dbReference>
<dbReference type="SUPFAM" id="SSF48208">
    <property type="entry name" value="Six-hairpin glycosidases"/>
    <property type="match status" value="1"/>
</dbReference>
<evidence type="ECO:0000259" key="14">
    <source>
        <dbReference type="Pfam" id="PF16923"/>
    </source>
</evidence>
<evidence type="ECO:0000256" key="11">
    <source>
        <dbReference type="ARBA" id="ARBA00038888"/>
    </source>
</evidence>
<feature type="domain" description="Glycosyl hydrolase family 63 N-terminal" evidence="14">
    <location>
        <begin position="124"/>
        <end position="322"/>
    </location>
</feature>
<gene>
    <name evidence="15" type="primary">Mogs</name>
    <name evidence="15" type="ORF">AVEN_178847_1</name>
</gene>
<keyword evidence="6" id="KW-0735">Signal-anchor</keyword>
<keyword evidence="7 12" id="KW-1133">Transmembrane helix</keyword>
<protein>
    <recommendedName>
        <fullName evidence="11 12">Mannosyl-oligosaccharide glucosidase</fullName>
        <ecNumber evidence="11 12">3.2.1.106</ecNumber>
    </recommendedName>
</protein>
<feature type="transmembrane region" description="Helical" evidence="12">
    <location>
        <begin position="75"/>
        <end position="95"/>
    </location>
</feature>
<organism evidence="15 16">
    <name type="scientific">Araneus ventricosus</name>
    <name type="common">Orbweaver spider</name>
    <name type="synonym">Epeira ventricosa</name>
    <dbReference type="NCBI Taxonomy" id="182803"/>
    <lineage>
        <taxon>Eukaryota</taxon>
        <taxon>Metazoa</taxon>
        <taxon>Ecdysozoa</taxon>
        <taxon>Arthropoda</taxon>
        <taxon>Chelicerata</taxon>
        <taxon>Arachnida</taxon>
        <taxon>Araneae</taxon>
        <taxon>Araneomorphae</taxon>
        <taxon>Entelegynae</taxon>
        <taxon>Araneoidea</taxon>
        <taxon>Araneidae</taxon>
        <taxon>Araneus</taxon>
    </lineage>
</organism>
<evidence type="ECO:0000313" key="16">
    <source>
        <dbReference type="Proteomes" id="UP000499080"/>
    </source>
</evidence>
<evidence type="ECO:0000259" key="13">
    <source>
        <dbReference type="Pfam" id="PF03200"/>
    </source>
</evidence>
<comment type="subcellular location">
    <subcellularLocation>
        <location evidence="1 12">Endoplasmic reticulum membrane</location>
        <topology evidence="1 12">Single-pass type II membrane protein</topology>
    </subcellularLocation>
</comment>
<dbReference type="EMBL" id="BGPR01000071">
    <property type="protein sequence ID" value="GBL90419.1"/>
    <property type="molecule type" value="Genomic_DNA"/>
</dbReference>
<dbReference type="Gene3D" id="2.70.98.110">
    <property type="entry name" value="Glycosyl hydrolase family 63, N-terminal domain"/>
    <property type="match status" value="1"/>
</dbReference>
<comment type="similarity">
    <text evidence="2 12">Belongs to the glycosyl hydrolase 63 family.</text>
</comment>